<keyword evidence="2" id="KW-1185">Reference proteome</keyword>
<dbReference type="EMBL" id="CM056790">
    <property type="protein sequence ID" value="KAJ8723123.1"/>
    <property type="molecule type" value="Genomic_DNA"/>
</dbReference>
<sequence length="150" mass="16762">MGNSPSGPSPSRPRRVSFHAHLKKLLNHRGPAGSKPTGTNGLLLKGKFGLDIKGKEGKGVDFLVSKSRILSPISRPTQGLRRTCHSKNFPTKKKKTAGNIYYYKKPQQMSKFLYSEESNFCVIYSPIPSHLKTISHTCHMQTSSKRIPKR</sequence>
<reference evidence="1" key="1">
    <citation type="submission" date="2023-03" db="EMBL/GenBank/DDBJ databases">
        <title>Chromosome-level genomes of two armyworms, Mythimna separata and Mythimna loreyi, provide insights into the biosynthesis and reception of sex pheromones.</title>
        <authorList>
            <person name="Zhao H."/>
        </authorList>
    </citation>
    <scope>NUCLEOTIDE SEQUENCE</scope>
    <source>
        <strain evidence="1">BeijingLab</strain>
    </source>
</reference>
<protein>
    <submittedName>
        <fullName evidence="1">Uncharacterized protein</fullName>
    </submittedName>
</protein>
<dbReference type="Proteomes" id="UP001231649">
    <property type="component" value="Chromosome 14"/>
</dbReference>
<organism evidence="1 2">
    <name type="scientific">Mythimna loreyi</name>
    <dbReference type="NCBI Taxonomy" id="667449"/>
    <lineage>
        <taxon>Eukaryota</taxon>
        <taxon>Metazoa</taxon>
        <taxon>Ecdysozoa</taxon>
        <taxon>Arthropoda</taxon>
        <taxon>Hexapoda</taxon>
        <taxon>Insecta</taxon>
        <taxon>Pterygota</taxon>
        <taxon>Neoptera</taxon>
        <taxon>Endopterygota</taxon>
        <taxon>Lepidoptera</taxon>
        <taxon>Glossata</taxon>
        <taxon>Ditrysia</taxon>
        <taxon>Noctuoidea</taxon>
        <taxon>Noctuidae</taxon>
        <taxon>Noctuinae</taxon>
        <taxon>Hadenini</taxon>
        <taxon>Mythimna</taxon>
    </lineage>
</organism>
<proteinExistence type="predicted"/>
<evidence type="ECO:0000313" key="2">
    <source>
        <dbReference type="Proteomes" id="UP001231649"/>
    </source>
</evidence>
<evidence type="ECO:0000313" key="1">
    <source>
        <dbReference type="EMBL" id="KAJ8723123.1"/>
    </source>
</evidence>
<gene>
    <name evidence="1" type="ORF">PYW08_003035</name>
</gene>
<comment type="caution">
    <text evidence="1">The sequence shown here is derived from an EMBL/GenBank/DDBJ whole genome shotgun (WGS) entry which is preliminary data.</text>
</comment>
<accession>A0ACC2QQM2</accession>
<name>A0ACC2QQM2_9NEOP</name>